<proteinExistence type="predicted"/>
<keyword evidence="3" id="KW-1185">Reference proteome</keyword>
<sequence>MQLYAIRTKIISTFPSGAQIGLRGLHHIGVNGGRPLDQKPLILVLLGGGQRPAGPRPQGTDLRVDDGGRTDGRTGIRGS</sequence>
<feature type="compositionally biased region" description="Low complexity" evidence="1">
    <location>
        <begin position="52"/>
        <end position="61"/>
    </location>
</feature>
<gene>
    <name evidence="2" type="ORF">BBN63_18105</name>
</gene>
<organism evidence="2 3">
    <name type="scientific">Streptomyces niveus</name>
    <name type="common">Streptomyces spheroides</name>
    <dbReference type="NCBI Taxonomy" id="193462"/>
    <lineage>
        <taxon>Bacteria</taxon>
        <taxon>Bacillati</taxon>
        <taxon>Actinomycetota</taxon>
        <taxon>Actinomycetes</taxon>
        <taxon>Kitasatosporales</taxon>
        <taxon>Streptomycetaceae</taxon>
        <taxon>Streptomyces</taxon>
    </lineage>
</organism>
<evidence type="ECO:0000313" key="2">
    <source>
        <dbReference type="EMBL" id="AQU67856.1"/>
    </source>
</evidence>
<feature type="compositionally biased region" description="Basic and acidic residues" evidence="1">
    <location>
        <begin position="62"/>
        <end position="79"/>
    </location>
</feature>
<name>A0A1U9QUC6_STRNV</name>
<protein>
    <submittedName>
        <fullName evidence="2">Uncharacterized protein</fullName>
    </submittedName>
</protein>
<evidence type="ECO:0000256" key="1">
    <source>
        <dbReference type="SAM" id="MobiDB-lite"/>
    </source>
</evidence>
<dbReference type="KEGG" id="snw:BBN63_18105"/>
<dbReference type="Proteomes" id="UP000189677">
    <property type="component" value="Chromosome"/>
</dbReference>
<accession>A0A1U9QUC6</accession>
<dbReference type="EMBL" id="CP018047">
    <property type="protein sequence ID" value="AQU67856.1"/>
    <property type="molecule type" value="Genomic_DNA"/>
</dbReference>
<evidence type="ECO:0000313" key="3">
    <source>
        <dbReference type="Proteomes" id="UP000189677"/>
    </source>
</evidence>
<reference evidence="2 3" key="1">
    <citation type="submission" date="2016-11" db="EMBL/GenBank/DDBJ databases">
        <title>Complete genome sequence of Streptomyces niveus SCSIO 3406.</title>
        <authorList>
            <person name="Zhu Q."/>
            <person name="Cheng W."/>
            <person name="Song Y."/>
            <person name="Li Q."/>
            <person name="Ju J."/>
        </authorList>
    </citation>
    <scope>NUCLEOTIDE SEQUENCE [LARGE SCALE GENOMIC DNA]</scope>
    <source>
        <strain evidence="2 3">SCSIO 3406</strain>
    </source>
</reference>
<dbReference type="AlphaFoldDB" id="A0A1U9QUC6"/>
<feature type="region of interest" description="Disordered" evidence="1">
    <location>
        <begin position="47"/>
        <end position="79"/>
    </location>
</feature>